<evidence type="ECO:0000256" key="4">
    <source>
        <dbReference type="ARBA" id="ARBA00022723"/>
    </source>
</evidence>
<dbReference type="Pfam" id="PF01152">
    <property type="entry name" value="Bac_globin"/>
    <property type="match status" value="1"/>
</dbReference>
<keyword evidence="10" id="KW-1185">Reference proteome</keyword>
<evidence type="ECO:0000256" key="8">
    <source>
        <dbReference type="SAM" id="MobiDB-lite"/>
    </source>
</evidence>
<evidence type="ECO:0000256" key="2">
    <source>
        <dbReference type="ARBA" id="ARBA00022448"/>
    </source>
</evidence>
<keyword evidence="3 7" id="KW-0349">Heme</keyword>
<feature type="region of interest" description="Disordered" evidence="8">
    <location>
        <begin position="1"/>
        <end position="41"/>
    </location>
</feature>
<dbReference type="GO" id="GO:0005344">
    <property type="term" value="F:oxygen carrier activity"/>
    <property type="evidence" value="ECO:0007669"/>
    <property type="project" value="InterPro"/>
</dbReference>
<proteinExistence type="inferred from homology"/>
<dbReference type="InterPro" id="IPR001486">
    <property type="entry name" value="Hemoglobin_trunc"/>
</dbReference>
<dbReference type="SUPFAM" id="SSF46458">
    <property type="entry name" value="Globin-like"/>
    <property type="match status" value="1"/>
</dbReference>
<keyword evidence="2" id="KW-0813">Transport</keyword>
<dbReference type="PANTHER" id="PTHR47366">
    <property type="entry name" value="TWO-ON-TWO HEMOGLOBIN-3"/>
    <property type="match status" value="1"/>
</dbReference>
<evidence type="ECO:0000256" key="7">
    <source>
        <dbReference type="PIRSR" id="PIRSR601486-1"/>
    </source>
</evidence>
<evidence type="ECO:0000313" key="10">
    <source>
        <dbReference type="Proteomes" id="UP000523000"/>
    </source>
</evidence>
<feature type="binding site" description="distal binding residue" evidence="7">
    <location>
        <position position="186"/>
    </location>
    <ligand>
        <name>heme</name>
        <dbReference type="ChEBI" id="CHEBI:30413"/>
    </ligand>
    <ligandPart>
        <name>Fe</name>
        <dbReference type="ChEBI" id="CHEBI:18248"/>
    </ligandPart>
</feature>
<keyword evidence="5" id="KW-0408">Iron</keyword>
<evidence type="ECO:0000256" key="3">
    <source>
        <dbReference type="ARBA" id="ARBA00022617"/>
    </source>
</evidence>
<evidence type="ECO:0000256" key="1">
    <source>
        <dbReference type="ARBA" id="ARBA00001971"/>
    </source>
</evidence>
<dbReference type="Gene3D" id="1.10.490.10">
    <property type="entry name" value="Globins"/>
    <property type="match status" value="1"/>
</dbReference>
<dbReference type="EMBL" id="JACHVS010000002">
    <property type="protein sequence ID" value="MBB2996919.1"/>
    <property type="molecule type" value="Genomic_DNA"/>
</dbReference>
<reference evidence="9 10" key="1">
    <citation type="submission" date="2020-08" db="EMBL/GenBank/DDBJ databases">
        <title>Sequencing the genomes of 1000 actinobacteria strains.</title>
        <authorList>
            <person name="Klenk H.-P."/>
        </authorList>
    </citation>
    <scope>NUCLEOTIDE SEQUENCE [LARGE SCALE GENOMIC DNA]</scope>
    <source>
        <strain evidence="9 10">DSM 22826</strain>
    </source>
</reference>
<dbReference type="Proteomes" id="UP000523000">
    <property type="component" value="Unassembled WGS sequence"/>
</dbReference>
<gene>
    <name evidence="9" type="ORF">E9229_003166</name>
</gene>
<evidence type="ECO:0000313" key="9">
    <source>
        <dbReference type="EMBL" id="MBB2996919.1"/>
    </source>
</evidence>
<accession>A0A839QL29</accession>
<dbReference type="InterPro" id="IPR009050">
    <property type="entry name" value="Globin-like_sf"/>
</dbReference>
<evidence type="ECO:0000256" key="6">
    <source>
        <dbReference type="ARBA" id="ARBA00034496"/>
    </source>
</evidence>
<dbReference type="InterPro" id="IPR019795">
    <property type="entry name" value="Globin_bac-like_CS"/>
</dbReference>
<comment type="similarity">
    <text evidence="6">Belongs to the truncated hemoglobin family. Group II subfamily.</text>
</comment>
<dbReference type="GO" id="GO:0020037">
    <property type="term" value="F:heme binding"/>
    <property type="evidence" value="ECO:0007669"/>
    <property type="project" value="InterPro"/>
</dbReference>
<sequence length="193" mass="21727">MNDNQPESGMQPEGVNLPKPVLLPSSSRFDEPVGQINPLGELRPVGASLSANLPEGKLTPNDGANPDDYAGTFYAKVGGRETFAKLAERFYAGVAEDVEFRAMYPEQDLRPATMRLQLFLEQYWGGPSTYSERRGHPSLRMRHMPYTVNPHNRDVWLKHMRAAVESLELPPLQEETLWDYFDRAAHSLQNAAD</sequence>
<dbReference type="PANTHER" id="PTHR47366:SF1">
    <property type="entry name" value="TWO-ON-TWO HEMOGLOBIN-3"/>
    <property type="match status" value="1"/>
</dbReference>
<dbReference type="InterPro" id="IPR012292">
    <property type="entry name" value="Globin/Proto"/>
</dbReference>
<dbReference type="AlphaFoldDB" id="A0A839QL29"/>
<evidence type="ECO:0000256" key="5">
    <source>
        <dbReference type="ARBA" id="ARBA00023004"/>
    </source>
</evidence>
<dbReference type="GO" id="GO:0046872">
    <property type="term" value="F:metal ion binding"/>
    <property type="evidence" value="ECO:0007669"/>
    <property type="project" value="UniProtKB-KW"/>
</dbReference>
<dbReference type="CDD" id="cd14771">
    <property type="entry name" value="TrHb2_Mt-trHbO-like_O"/>
    <property type="match status" value="1"/>
</dbReference>
<keyword evidence="4" id="KW-0479">Metal-binding</keyword>
<dbReference type="InterPro" id="IPR044203">
    <property type="entry name" value="GlbO/GLB3-like"/>
</dbReference>
<comment type="cofactor">
    <cofactor evidence="1">
        <name>heme</name>
        <dbReference type="ChEBI" id="CHEBI:30413"/>
    </cofactor>
</comment>
<organism evidence="9 10">
    <name type="scientific">Paeniglutamicibacter cryotolerans</name>
    <dbReference type="NCBI Taxonomy" id="670079"/>
    <lineage>
        <taxon>Bacteria</taxon>
        <taxon>Bacillati</taxon>
        <taxon>Actinomycetota</taxon>
        <taxon>Actinomycetes</taxon>
        <taxon>Micrococcales</taxon>
        <taxon>Micrococcaceae</taxon>
        <taxon>Paeniglutamicibacter</taxon>
    </lineage>
</organism>
<comment type="caution">
    <text evidence="9">The sequence shown here is derived from an EMBL/GenBank/DDBJ whole genome shotgun (WGS) entry which is preliminary data.</text>
</comment>
<dbReference type="GO" id="GO:0019825">
    <property type="term" value="F:oxygen binding"/>
    <property type="evidence" value="ECO:0007669"/>
    <property type="project" value="InterPro"/>
</dbReference>
<protein>
    <submittedName>
        <fullName evidence="9">Hemoglobin</fullName>
    </submittedName>
</protein>
<name>A0A839QL29_9MICC</name>
<dbReference type="PROSITE" id="PS01213">
    <property type="entry name" value="GLOBIN_FAM_2"/>
    <property type="match status" value="1"/>
</dbReference>